<evidence type="ECO:0000313" key="1">
    <source>
        <dbReference type="EMBL" id="KKB62784.1"/>
    </source>
</evidence>
<dbReference type="AlphaFoldDB" id="A0A0F5JYU4"/>
<dbReference type="STRING" id="28092.WM40_15770"/>
<dbReference type="EMBL" id="LAQU01000016">
    <property type="protein sequence ID" value="KKB62784.1"/>
    <property type="molecule type" value="Genomic_DNA"/>
</dbReference>
<dbReference type="InterPro" id="IPR056238">
    <property type="entry name" value="YunG-like"/>
</dbReference>
<protein>
    <submittedName>
        <fullName evidence="1">Uncharacterized protein</fullName>
    </submittedName>
</protein>
<proteinExistence type="predicted"/>
<organism evidence="1 2">
    <name type="scientific">Robbsia andropogonis</name>
    <dbReference type="NCBI Taxonomy" id="28092"/>
    <lineage>
        <taxon>Bacteria</taxon>
        <taxon>Pseudomonadati</taxon>
        <taxon>Pseudomonadota</taxon>
        <taxon>Betaproteobacteria</taxon>
        <taxon>Burkholderiales</taxon>
        <taxon>Burkholderiaceae</taxon>
        <taxon>Robbsia</taxon>
    </lineage>
</organism>
<reference evidence="1 2" key="1">
    <citation type="submission" date="2015-03" db="EMBL/GenBank/DDBJ databases">
        <title>Draft Genome Sequence of Burkholderia andropogonis type strain ICMP2807, isolated from Sorghum bicolor.</title>
        <authorList>
            <person name="Lopes-Santos L."/>
            <person name="Castro D.B."/>
            <person name="Ottoboni L.M."/>
            <person name="Park D."/>
            <person name="Weirc B.S."/>
            <person name="Destefano S.A."/>
        </authorList>
    </citation>
    <scope>NUCLEOTIDE SEQUENCE [LARGE SCALE GENOMIC DNA]</scope>
    <source>
        <strain evidence="1 2">ICMP2807</strain>
    </source>
</reference>
<gene>
    <name evidence="1" type="ORF">WM40_15770</name>
</gene>
<comment type="caution">
    <text evidence="1">The sequence shown here is derived from an EMBL/GenBank/DDBJ whole genome shotgun (WGS) entry which is preliminary data.</text>
</comment>
<name>A0A0F5JYU4_9BURK</name>
<dbReference type="PATRIC" id="fig|28092.6.peg.3719"/>
<evidence type="ECO:0000313" key="2">
    <source>
        <dbReference type="Proteomes" id="UP000033618"/>
    </source>
</evidence>
<dbReference type="Pfam" id="PF24585">
    <property type="entry name" value="YunG"/>
    <property type="match status" value="1"/>
</dbReference>
<accession>A0A0F5JYU4</accession>
<dbReference type="Proteomes" id="UP000033618">
    <property type="component" value="Unassembled WGS sequence"/>
</dbReference>
<sequence>MDAGSTAEASKRVFATPLALYRVLRRLWAADTASPSGAWALANPARNHCSVTSLLVQDHFGGALLKTRTSGGTHFYNVIDGTKWDLTVSQFAEPIPYEDLPATRDEALGDCSVAKYELLAGRLTAAMG</sequence>
<keyword evidence="2" id="KW-1185">Reference proteome</keyword>